<sequence>MAGASGRPRGRPRKNPIATSATAPINSFTRVSKQATVIEKDVTDITPITPSVRKRKAARSPEPEEVATTPTQRKILSTTAKSSKKARLQASEPNVQIEEQSTPSTPRPKSTKKRALSPMPEESPRTKEAGNLFKRLCLDSTPRAARNPSPLITYTTTCTSTPATSVAPDSDSENDADASNLTTPEPDHRPLPQELLDLVSLYVAFLKTIVLHYAHNGTNTPVDLREISQPVSVAWGKRRISLADVRRCIGVMDTSEASPFSLVNYGAKKVCVELRKHYQGLPLDESGLVTVFENNLRGIWERVKEVTNEDMSGFVMSLPKAPVQSCESIAKASAMFAKGQRAMEELKKGIAAKNAQGAAKNATLGTPIDSDGTPLKLSLLERLRLKEEQLANLEASGPTSAELERQAALQRADDIAAVIAMLAKSASSAGMGGRVSFTMPILLQKLKDSLRVPVSKEEGAACVRLLAGEVAPEWLKIVTIGAKENVVITVGRAPSSSLVAERVKMLSK</sequence>
<evidence type="ECO:0000256" key="1">
    <source>
        <dbReference type="ARBA" id="ARBA00008356"/>
    </source>
</evidence>
<dbReference type="InterPro" id="IPR032054">
    <property type="entry name" value="Cdt1_C"/>
</dbReference>
<keyword evidence="6" id="KW-1185">Reference proteome</keyword>
<feature type="compositionally biased region" description="Low complexity" evidence="3">
    <location>
        <begin position="148"/>
        <end position="165"/>
    </location>
</feature>
<comment type="similarity">
    <text evidence="1">Belongs to the Cdt1 family.</text>
</comment>
<evidence type="ECO:0000256" key="2">
    <source>
        <dbReference type="ARBA" id="ARBA00023306"/>
    </source>
</evidence>
<feature type="region of interest" description="Disordered" evidence="3">
    <location>
        <begin position="1"/>
        <end position="25"/>
    </location>
</feature>
<dbReference type="Proteomes" id="UP001140453">
    <property type="component" value="Unassembled WGS sequence"/>
</dbReference>
<evidence type="ECO:0000256" key="3">
    <source>
        <dbReference type="SAM" id="MobiDB-lite"/>
    </source>
</evidence>
<accession>A0A9W9D0B1</accession>
<dbReference type="Gene3D" id="1.10.10.1420">
    <property type="entry name" value="DNA replication factor Cdt1, C-terminal WH domain"/>
    <property type="match status" value="1"/>
</dbReference>
<dbReference type="OrthoDB" id="341730at2759"/>
<evidence type="ECO:0000313" key="5">
    <source>
        <dbReference type="EMBL" id="KAJ4396302.1"/>
    </source>
</evidence>
<feature type="region of interest" description="Disordered" evidence="3">
    <location>
        <begin position="40"/>
        <end position="131"/>
    </location>
</feature>
<dbReference type="Pfam" id="PF16679">
    <property type="entry name" value="CDT1_C"/>
    <property type="match status" value="1"/>
</dbReference>
<dbReference type="EMBL" id="JAPEVB010000001">
    <property type="protein sequence ID" value="KAJ4396302.1"/>
    <property type="molecule type" value="Genomic_DNA"/>
</dbReference>
<evidence type="ECO:0000313" key="6">
    <source>
        <dbReference type="Proteomes" id="UP001140453"/>
    </source>
</evidence>
<dbReference type="AlphaFoldDB" id="A0A9W9D0B1"/>
<feature type="compositionally biased region" description="Polar residues" evidence="3">
    <location>
        <begin position="91"/>
        <end position="108"/>
    </location>
</feature>
<organism evidence="5 6">
    <name type="scientific">Gnomoniopsis smithogilvyi</name>
    <dbReference type="NCBI Taxonomy" id="1191159"/>
    <lineage>
        <taxon>Eukaryota</taxon>
        <taxon>Fungi</taxon>
        <taxon>Dikarya</taxon>
        <taxon>Ascomycota</taxon>
        <taxon>Pezizomycotina</taxon>
        <taxon>Sordariomycetes</taxon>
        <taxon>Sordariomycetidae</taxon>
        <taxon>Diaporthales</taxon>
        <taxon>Gnomoniaceae</taxon>
        <taxon>Gnomoniopsis</taxon>
    </lineage>
</organism>
<feature type="domain" description="DNA replication factor Cdt1 C-terminal" evidence="4">
    <location>
        <begin position="378"/>
        <end position="481"/>
    </location>
</feature>
<reference evidence="5" key="1">
    <citation type="submission" date="2022-10" db="EMBL/GenBank/DDBJ databases">
        <title>Tapping the CABI collections for fungal endophytes: first genome assemblies for Collariella, Neodidymelliopsis, Ascochyta clinopodiicola, Didymella pomorum, Didymosphaeria variabile, Neocosmospora piperis and Neocucurbitaria cava.</title>
        <authorList>
            <person name="Hill R."/>
        </authorList>
    </citation>
    <scope>NUCLEOTIDE SEQUENCE</scope>
    <source>
        <strain evidence="5">IMI 355082</strain>
    </source>
</reference>
<dbReference type="InterPro" id="IPR038090">
    <property type="entry name" value="Cdt1_C_WH_dom_sf"/>
</dbReference>
<feature type="compositionally biased region" description="Polar residues" evidence="3">
    <location>
        <begin position="68"/>
        <end position="81"/>
    </location>
</feature>
<comment type="caution">
    <text evidence="5">The sequence shown here is derived from an EMBL/GenBank/DDBJ whole genome shotgun (WGS) entry which is preliminary data.</text>
</comment>
<keyword evidence="2" id="KW-0131">Cell cycle</keyword>
<dbReference type="Pfam" id="PF26121">
    <property type="entry name" value="HTH_CDT1"/>
    <property type="match status" value="1"/>
</dbReference>
<proteinExistence type="inferred from homology"/>
<feature type="region of interest" description="Disordered" evidence="3">
    <location>
        <begin position="144"/>
        <end position="189"/>
    </location>
</feature>
<gene>
    <name evidence="5" type="ORF">N0V93_000521</name>
</gene>
<evidence type="ECO:0000259" key="4">
    <source>
        <dbReference type="Pfam" id="PF16679"/>
    </source>
</evidence>
<protein>
    <recommendedName>
        <fullName evidence="4">DNA replication factor Cdt1 C-terminal domain-containing protein</fullName>
    </recommendedName>
</protein>
<name>A0A9W9D0B1_9PEZI</name>